<reference evidence="2" key="2">
    <citation type="submission" date="2011-10" db="EMBL/GenBank/DDBJ databases">
        <title>The Genome Sequence of Granulicatella elegans ATCC 700633.</title>
        <authorList>
            <consortium name="The Broad Institute Genome Sequencing Platform"/>
            <consortium name="The Broad Institute Genome Sequencing Center for Infectious Disease"/>
            <person name="Earl A."/>
            <person name="Ward D."/>
            <person name="Feldgarden M."/>
            <person name="Gevers D."/>
            <person name="Sibley C.D."/>
            <person name="Field T.R."/>
            <person name="Grinwis M."/>
            <person name="Eshaghurshan C.S."/>
            <person name="Surette M.G."/>
            <person name="Young S.K."/>
            <person name="Zeng Q."/>
            <person name="Gargeya S."/>
            <person name="Fitzgerald M."/>
            <person name="Haas B."/>
            <person name="Abouelleil A."/>
            <person name="Alvarado L."/>
            <person name="Arachchi H.M."/>
            <person name="Berlin A."/>
            <person name="Brown A."/>
            <person name="Chapman S.B."/>
            <person name="Chen Z."/>
            <person name="Dunbar C."/>
            <person name="Freedman E."/>
            <person name="Gearin G."/>
            <person name="Goldberg J."/>
            <person name="Griggs A."/>
            <person name="Gujja S."/>
            <person name="Heiman D."/>
            <person name="Howarth C."/>
            <person name="Larson L."/>
            <person name="Lui A."/>
            <person name="MacDonald P.J.P."/>
            <person name="Montmayeur A."/>
            <person name="Murphy C."/>
            <person name="Neiman D."/>
            <person name="Pearson M."/>
            <person name="Priest M."/>
            <person name="Roberts A."/>
            <person name="Saif S."/>
            <person name="Shea T."/>
            <person name="Shenoy N."/>
            <person name="Sisk P."/>
            <person name="Stolte C."/>
            <person name="Sykes S."/>
            <person name="Wortman J."/>
            <person name="Nusbaum C."/>
            <person name="Birren B."/>
        </authorList>
    </citation>
    <scope>NUCLEOTIDE SEQUENCE [LARGE SCALE GENOMIC DNA]</scope>
    <source>
        <strain evidence="2">ATCC 700633</strain>
    </source>
</reference>
<dbReference type="RefSeq" id="WP_006702410.1">
    <property type="nucleotide sequence ID" value="NZ_KI391971.1"/>
</dbReference>
<comment type="caution">
    <text evidence="2">The sequence shown here is derived from an EMBL/GenBank/DDBJ whole genome shotgun (WGS) entry which is preliminary data.</text>
</comment>
<name>D0BJK2_9LACT</name>
<organism evidence="2 3">
    <name type="scientific">Granulicatella elegans ATCC 700633</name>
    <dbReference type="NCBI Taxonomy" id="626369"/>
    <lineage>
        <taxon>Bacteria</taxon>
        <taxon>Bacillati</taxon>
        <taxon>Bacillota</taxon>
        <taxon>Bacilli</taxon>
        <taxon>Lactobacillales</taxon>
        <taxon>Carnobacteriaceae</taxon>
        <taxon>Granulicatella</taxon>
    </lineage>
</organism>
<keyword evidence="3" id="KW-1185">Reference proteome</keyword>
<reference evidence="2" key="1">
    <citation type="submission" date="2009-09" db="EMBL/GenBank/DDBJ databases">
        <authorList>
            <consortium name="The Broad Institute Genome Sequencing Platform"/>
            <person name="Ward D."/>
            <person name="Feldgarden M."/>
            <person name="Earl A."/>
            <person name="Young S.K."/>
            <person name="Zeng Q."/>
            <person name="Koehrsen M."/>
            <person name="Alvarado L."/>
            <person name="Berlin A."/>
            <person name="Bochicchio J."/>
            <person name="Borenstein D."/>
            <person name="Chapman S.B."/>
            <person name="Chen Z."/>
            <person name="Engels R."/>
            <person name="Freedman E."/>
            <person name="Gellesch M."/>
            <person name="Goldberg J."/>
            <person name="Griggs A."/>
            <person name="Gujja S."/>
            <person name="Heilman E."/>
            <person name="Heiman D."/>
            <person name="Hepburn T."/>
            <person name="Howarth C."/>
            <person name="Jen D."/>
            <person name="Larson L."/>
            <person name="Lewis B."/>
            <person name="Mehta T."/>
            <person name="Park D."/>
            <person name="Pearson M."/>
            <person name="Roberts A."/>
            <person name="Saif S."/>
            <person name="Shea T."/>
            <person name="Shenoy N."/>
            <person name="Sisk P."/>
            <person name="Stolte C."/>
            <person name="Sykes S."/>
            <person name="Thomson T."/>
            <person name="Walk T."/>
            <person name="White J."/>
            <person name="Yandava C."/>
            <person name="Sibley C.D."/>
            <person name="Field T.R."/>
            <person name="Grinwis M."/>
            <person name="Eshaghurshan C.S."/>
            <person name="Surette M.G."/>
            <person name="Haas B."/>
            <person name="Nusbaum C."/>
            <person name="Birren B."/>
        </authorList>
    </citation>
    <scope>NUCLEOTIDE SEQUENCE [LARGE SCALE GENOMIC DNA]</scope>
    <source>
        <strain evidence="2">ATCC 700633</strain>
    </source>
</reference>
<dbReference type="STRING" id="626369.HMPREF0446_00137"/>
<dbReference type="HOGENOM" id="CLU_806349_0_0_9"/>
<feature type="transmembrane region" description="Helical" evidence="1">
    <location>
        <begin position="203"/>
        <end position="228"/>
    </location>
</feature>
<proteinExistence type="predicted"/>
<protein>
    <recommendedName>
        <fullName evidence="4">Prephenate dehydratase</fullName>
    </recommendedName>
</protein>
<dbReference type="EMBL" id="ACRF02000016">
    <property type="protein sequence ID" value="EEW93255.1"/>
    <property type="molecule type" value="Genomic_DNA"/>
</dbReference>
<keyword evidence="1" id="KW-1133">Transmembrane helix</keyword>
<keyword evidence="1" id="KW-0812">Transmembrane</keyword>
<sequence length="344" mass="39704">MFENYSLADLLANLKKKKKWNVIAVFVLFVLMALPMSYKAITSKSVVKNNTSYSSYIIYKINAPEKEFKTESNTKNDQFSYFYSKLISSNMNGAYLFNDSTDQEVAKYAGEIASNATQLRNSDIDFWEKKIIVSSLGDYTGVSVKVLTTSPTLNQLIEKKVDALMNSYKDVFKDVTIQKLNTVNSQEVGGSETTVSNFNVKQLVLRMVVVFVLAGFIVIFMNFVWYLFNPTMNRVGDFKKYDIKQVYEIENAEVLRQLIRYKKENLGEFAVVTSSKAIAKQWEQKIQDVNIEYVEASNFERICQFDTYLFVEEFGKSRYVDFEKKLQELHNFDKKIIGVVVFPL</sequence>
<evidence type="ECO:0000313" key="2">
    <source>
        <dbReference type="EMBL" id="EEW93255.1"/>
    </source>
</evidence>
<accession>D0BJK2</accession>
<dbReference type="AlphaFoldDB" id="D0BJK2"/>
<dbReference type="eggNOG" id="ENOG502ZBNQ">
    <property type="taxonomic scope" value="Bacteria"/>
</dbReference>
<gene>
    <name evidence="2" type="ORF">HMPREF0446_00137</name>
</gene>
<feature type="transmembrane region" description="Helical" evidence="1">
    <location>
        <begin position="20"/>
        <end position="38"/>
    </location>
</feature>
<evidence type="ECO:0008006" key="4">
    <source>
        <dbReference type="Google" id="ProtNLM"/>
    </source>
</evidence>
<dbReference type="Proteomes" id="UP000002939">
    <property type="component" value="Unassembled WGS sequence"/>
</dbReference>
<keyword evidence="1" id="KW-0472">Membrane</keyword>
<dbReference type="OrthoDB" id="2209834at2"/>
<evidence type="ECO:0000256" key="1">
    <source>
        <dbReference type="SAM" id="Phobius"/>
    </source>
</evidence>
<evidence type="ECO:0000313" key="3">
    <source>
        <dbReference type="Proteomes" id="UP000002939"/>
    </source>
</evidence>